<evidence type="ECO:0000256" key="1">
    <source>
        <dbReference type="ARBA" id="ARBA00023015"/>
    </source>
</evidence>
<dbReference type="GeneID" id="300656795"/>
<evidence type="ECO:0000259" key="4">
    <source>
        <dbReference type="PROSITE" id="PS50932"/>
    </source>
</evidence>
<dbReference type="CDD" id="cd01392">
    <property type="entry name" value="HTH_LacI"/>
    <property type="match status" value="1"/>
</dbReference>
<dbReference type="PROSITE" id="PS00356">
    <property type="entry name" value="HTH_LACI_1"/>
    <property type="match status" value="1"/>
</dbReference>
<dbReference type="Pfam" id="PF00356">
    <property type="entry name" value="LacI"/>
    <property type="match status" value="1"/>
</dbReference>
<evidence type="ECO:0000313" key="5">
    <source>
        <dbReference type="EMBL" id="ASY11652.1"/>
    </source>
</evidence>
<dbReference type="GO" id="GO:0000976">
    <property type="term" value="F:transcription cis-regulatory region binding"/>
    <property type="evidence" value="ECO:0007669"/>
    <property type="project" value="TreeGrafter"/>
</dbReference>
<reference evidence="5 6" key="1">
    <citation type="submission" date="2016-07" db="EMBL/GenBank/DDBJ databases">
        <title>High microdiversification within the ubiquitous acI lineage of Actinobacteria.</title>
        <authorList>
            <person name="Neuenschwander S.M."/>
            <person name="Salcher M."/>
            <person name="Ghai R."/>
            <person name="Pernthaler J."/>
        </authorList>
    </citation>
    <scope>NUCLEOTIDE SEQUENCE [LARGE SCALE GENOMIC DNA]</scope>
    <source>
        <strain evidence="5">MMS-21-155</strain>
    </source>
</reference>
<dbReference type="SUPFAM" id="SSF53822">
    <property type="entry name" value="Periplasmic binding protein-like I"/>
    <property type="match status" value="1"/>
</dbReference>
<gene>
    <name evidence="5" type="ORF">A1s21155_01370</name>
</gene>
<dbReference type="KEGG" id="plak:A1s21155_01370"/>
<dbReference type="Proteomes" id="UP000217216">
    <property type="component" value="Chromosome"/>
</dbReference>
<dbReference type="Pfam" id="PF13377">
    <property type="entry name" value="Peripla_BP_3"/>
    <property type="match status" value="1"/>
</dbReference>
<dbReference type="InterPro" id="IPR010982">
    <property type="entry name" value="Lambda_DNA-bd_dom_sf"/>
</dbReference>
<dbReference type="SUPFAM" id="SSF47413">
    <property type="entry name" value="lambda repressor-like DNA-binding domains"/>
    <property type="match status" value="1"/>
</dbReference>
<sequence length="345" mass="38341">MKENVTLEDVAKRAKVSRATVSRAVNTPESVSPEALKRINKAIADMHYVPNRHARALTGVRSQTIGLIFFHDIKTLFHTAFWGHVINPIYEKLSERGYDLQIIAHARKSDKPSSDFLGNEYPDDIAQKISEYNVDGFIVVGQAPNNLESIFRQVRTPMIAFGAPFASTSTISWVDTDNKVGGKSAVEFLIKKKRKKIGMITGGLEQSWSVARFEGYKKGLATAGIEYDPSLVEHSINTYSSAASLTERLMHRRHDIDAIFAGNDEIAFAVIQTLKELNYSVGSDVLVMGFDDTNRAMQTYPHITTMAQDFEKIGESLVSGLLKKMNGEKVTSKKITPKLIVRDSA</sequence>
<dbReference type="PROSITE" id="PS50932">
    <property type="entry name" value="HTH_LACI_2"/>
    <property type="match status" value="1"/>
</dbReference>
<dbReference type="InterPro" id="IPR000843">
    <property type="entry name" value="HTH_LacI"/>
</dbReference>
<keyword evidence="3" id="KW-0804">Transcription</keyword>
<keyword evidence="6" id="KW-1185">Reference proteome</keyword>
<dbReference type="RefSeq" id="WP_095675812.1">
    <property type="nucleotide sequence ID" value="NZ_CP016770.1"/>
</dbReference>
<dbReference type="GO" id="GO:0003700">
    <property type="term" value="F:DNA-binding transcription factor activity"/>
    <property type="evidence" value="ECO:0007669"/>
    <property type="project" value="TreeGrafter"/>
</dbReference>
<dbReference type="SMART" id="SM00354">
    <property type="entry name" value="HTH_LACI"/>
    <property type="match status" value="1"/>
</dbReference>
<dbReference type="InterPro" id="IPR028082">
    <property type="entry name" value="Peripla_BP_I"/>
</dbReference>
<evidence type="ECO:0000313" key="6">
    <source>
        <dbReference type="Proteomes" id="UP000217216"/>
    </source>
</evidence>
<evidence type="ECO:0000256" key="3">
    <source>
        <dbReference type="ARBA" id="ARBA00023163"/>
    </source>
</evidence>
<protein>
    <submittedName>
        <fullName evidence="5">Transcriptional regulator</fullName>
    </submittedName>
</protein>
<organism evidence="5 6">
    <name type="scientific">Candidatus Planktophila dulcis</name>
    <dbReference type="NCBI Taxonomy" id="1884914"/>
    <lineage>
        <taxon>Bacteria</taxon>
        <taxon>Bacillati</taxon>
        <taxon>Actinomycetota</taxon>
        <taxon>Actinomycetes</taxon>
        <taxon>Candidatus Nanopelagicales</taxon>
        <taxon>Candidatus Nanopelagicaceae</taxon>
        <taxon>Candidatus Planktophila</taxon>
    </lineage>
</organism>
<dbReference type="Gene3D" id="3.40.50.2300">
    <property type="match status" value="2"/>
</dbReference>
<dbReference type="Gene3D" id="1.10.260.40">
    <property type="entry name" value="lambda repressor-like DNA-binding domains"/>
    <property type="match status" value="1"/>
</dbReference>
<dbReference type="AlphaFoldDB" id="A0AAC9YTG9"/>
<dbReference type="PANTHER" id="PTHR30146:SF120">
    <property type="entry name" value="ALANINE RACEMASE"/>
    <property type="match status" value="1"/>
</dbReference>
<keyword evidence="2" id="KW-0238">DNA-binding</keyword>
<name>A0AAC9YTG9_9ACTN</name>
<evidence type="ECO:0000256" key="2">
    <source>
        <dbReference type="ARBA" id="ARBA00023125"/>
    </source>
</evidence>
<dbReference type="CDD" id="cd06267">
    <property type="entry name" value="PBP1_LacI_sugar_binding-like"/>
    <property type="match status" value="1"/>
</dbReference>
<dbReference type="PANTHER" id="PTHR30146">
    <property type="entry name" value="LACI-RELATED TRANSCRIPTIONAL REPRESSOR"/>
    <property type="match status" value="1"/>
</dbReference>
<keyword evidence="1" id="KW-0805">Transcription regulation</keyword>
<dbReference type="InterPro" id="IPR046335">
    <property type="entry name" value="LacI/GalR-like_sensor"/>
</dbReference>
<proteinExistence type="predicted"/>
<feature type="domain" description="HTH lacI-type" evidence="4">
    <location>
        <begin position="5"/>
        <end position="59"/>
    </location>
</feature>
<accession>A0AAC9YTG9</accession>
<dbReference type="EMBL" id="CP016770">
    <property type="protein sequence ID" value="ASY11652.1"/>
    <property type="molecule type" value="Genomic_DNA"/>
</dbReference>